<dbReference type="PANTHER" id="PTHR48050:SF13">
    <property type="entry name" value="STEROL 3-BETA-GLUCOSYLTRANSFERASE UGT80A2"/>
    <property type="match status" value="1"/>
</dbReference>
<gene>
    <name evidence="5" type="ORF">P3T76_006467</name>
</gene>
<feature type="compositionally biased region" description="Basic and acidic residues" evidence="2">
    <location>
        <begin position="7"/>
        <end position="31"/>
    </location>
</feature>
<keyword evidence="1" id="KW-0808">Transferase</keyword>
<dbReference type="CDD" id="cd03784">
    <property type="entry name" value="GT1_Gtf-like"/>
    <property type="match status" value="1"/>
</dbReference>
<proteinExistence type="predicted"/>
<name>A0AAD9GP18_9STRA</name>
<dbReference type="GO" id="GO:0005975">
    <property type="term" value="P:carbohydrate metabolic process"/>
    <property type="evidence" value="ECO:0007669"/>
    <property type="project" value="InterPro"/>
</dbReference>
<evidence type="ECO:0000259" key="3">
    <source>
        <dbReference type="Pfam" id="PF03033"/>
    </source>
</evidence>
<dbReference type="InterPro" id="IPR002213">
    <property type="entry name" value="UDP_glucos_trans"/>
</dbReference>
<feature type="domain" description="Glycosyltransferase family 28 N-terminal" evidence="3">
    <location>
        <begin position="884"/>
        <end position="1034"/>
    </location>
</feature>
<dbReference type="Proteomes" id="UP001259832">
    <property type="component" value="Unassembled WGS sequence"/>
</dbReference>
<comment type="caution">
    <text evidence="5">The sequence shown here is derived from an EMBL/GenBank/DDBJ whole genome shotgun (WGS) entry which is preliminary data.</text>
</comment>
<dbReference type="FunFam" id="3.40.50.2000:FF:000163">
    <property type="entry name" value="Sterol 3-beta-glucosyltransferase"/>
    <property type="match status" value="2"/>
</dbReference>
<dbReference type="EMBL" id="JASMQC010000010">
    <property type="protein sequence ID" value="KAK1942145.1"/>
    <property type="molecule type" value="Genomic_DNA"/>
</dbReference>
<evidence type="ECO:0000259" key="4">
    <source>
        <dbReference type="Pfam" id="PF06722"/>
    </source>
</evidence>
<dbReference type="GO" id="GO:0016906">
    <property type="term" value="F:sterol 3-beta-glucosyltransferase activity"/>
    <property type="evidence" value="ECO:0007669"/>
    <property type="project" value="UniProtKB-ARBA"/>
</dbReference>
<evidence type="ECO:0000313" key="5">
    <source>
        <dbReference type="EMBL" id="KAK1942145.1"/>
    </source>
</evidence>
<dbReference type="Pfam" id="PF06722">
    <property type="entry name" value="EryCIII-like_C"/>
    <property type="match status" value="1"/>
</dbReference>
<feature type="domain" description="Glycosyltransferase family 28 N-terminal" evidence="3">
    <location>
        <begin position="137"/>
        <end position="291"/>
    </location>
</feature>
<feature type="domain" description="Erythromycin biosynthesis protein CIII-like C-terminal" evidence="4">
    <location>
        <begin position="451"/>
        <end position="556"/>
    </location>
</feature>
<dbReference type="InterPro" id="IPR050426">
    <property type="entry name" value="Glycosyltransferase_28"/>
</dbReference>
<sequence length="1511" mass="167887">MTVTTLEEDKTPKEEAVHSVPDHRGEEEKSLHQAAADEEQEQKPKRWKGTFQCAVQTLVEERRQQSSDASKFTSFADVVQAAAAFDRDGHIHMDFDDDDEKYDISVLQEQAKRREDESLRTTRQSSRENYDAPLMTICIMIVGTHGDVQPFVAIAKRLIQDGHRVRLATHGVYRDFVMSHGVEFYPLAGDPKELSAYMVKTGGHLIPLNLEAIQKDVPRNMQMIEEILYSTWPAVSEADPDGGGPGVPGKPFQAQAIISNPVTYGHIHVAERLGVPLHIMFPQPWVPTMAFPHPLSNMPYTGKPKKVNYMSYKMVDLLMWQGTEGMVNAFRRDKLQLRKIRKGDGGRDILLDLAIPHAFMWSPRLVPKPNDWGKIYDVIGTVTLKGPSSSYSPSPELKAFLGDDAGPIFVGFGSMVIQDPKGVTKMIIEAAEQAHVRVLIQSSWSDMAGDLTIPDNIFFLGSCPHDWLMPRVSAVVHHGGAGTTAAGLLAGKPTFIVPFFGDQPFWGRAVFDAGVGVEPCPISQLTTEKLRVSFEALESPQLRARAIAMRDLMRQEDGAGEAVNSFYRNLPLHHMRCDLECGRAATMWSQKDKIRLCDECVFVVTGRPENSPKDIVEYSYVDYSARGPENVLEGASAGVGAFAHVFGSGFKDVIVKPAQGYREEGAKGAVIGLVKGLGGLMISPLVGTVVFADHLATGAYNNVRGSEDRKKGSLIADNKKLLNAIGFKTRNNIHNGSMSADELVERNDLLSTQIAVQLTPEEKTKLEERFNALLKERKLHGQRSFKLDKSHLQPSESMESATEVGTTIVNVSSATFNGSDSFDITFGDGGNIGEALRESEVQEMEANSRKEEETQQKRLESLNSNLLPKMNICMITTGSWEESVQQFVAIGLRLQADGHCVRIATNSGHRDRIVSAGLDFYPLGGSAITTGNFLQYLHQRSQDQPRHKSRLLNYAHAKLNHRRESFPEVDDLRELVFSLWPACVEVDPLVPGKAFRADAIIAHPYMFGHTIVAERLGVPLHCISHNPQSRTQAFPNLISSNMKLHRPYRYAPTNAASYDVIDNVLWNGMRDVLDEFRYSLGLTGKSISKNLLAEWRIPHTYLWNPAILPKPHDWGSEITLAGYVELEESEPIDADRTAIEQELQTFARKASTPLIYFGFQCGDWDPRRVQDLIGTLEKAARKANVRVVFQSYENSSDGNAFFVGGTDDVFEIDQNFPVKRILPHVDAAMHWGDLSITSTCLAAERPACVVPRNITQRMWGQALVLSGAGVEPLEMDALTPSNLVHVFRVLLDNKLAHCAKRLAPKFSPARAIETAVSAFYSNLPLAGMTCDLDPARIARVYDSLHEMKLSYEARLVVHQVTKDGGSAGDLKYKPLKYSQHHPPRFSLRELELLHSASSGNIKKEPRTKVLYTYDPASEELAERVDHERASLTSSTDAVFSKKLGGTPRKKHIQFSRAQSMALNVIEMPKFWNSPEEQAQSTVEITRKYEQLLKTRNFANGSSSSSASSVAL</sequence>
<dbReference type="SUPFAM" id="SSF53756">
    <property type="entry name" value="UDP-Glycosyltransferase/glycogen phosphorylase"/>
    <property type="match status" value="2"/>
</dbReference>
<keyword evidence="6" id="KW-1185">Reference proteome</keyword>
<protein>
    <submittedName>
        <fullName evidence="5">Sterol 3-beta-glucosyltransferase UGT80A2</fullName>
    </submittedName>
</protein>
<dbReference type="PANTHER" id="PTHR48050">
    <property type="entry name" value="STEROL 3-BETA-GLUCOSYLTRANSFERASE"/>
    <property type="match status" value="1"/>
</dbReference>
<dbReference type="Pfam" id="PF03033">
    <property type="entry name" value="Glyco_transf_28"/>
    <property type="match status" value="2"/>
</dbReference>
<accession>A0AAD9GP18</accession>
<evidence type="ECO:0000256" key="2">
    <source>
        <dbReference type="SAM" id="MobiDB-lite"/>
    </source>
</evidence>
<organism evidence="5 6">
    <name type="scientific">Phytophthora citrophthora</name>
    <dbReference type="NCBI Taxonomy" id="4793"/>
    <lineage>
        <taxon>Eukaryota</taxon>
        <taxon>Sar</taxon>
        <taxon>Stramenopiles</taxon>
        <taxon>Oomycota</taxon>
        <taxon>Peronosporomycetes</taxon>
        <taxon>Peronosporales</taxon>
        <taxon>Peronosporaceae</taxon>
        <taxon>Phytophthora</taxon>
    </lineage>
</organism>
<evidence type="ECO:0000313" key="6">
    <source>
        <dbReference type="Proteomes" id="UP001259832"/>
    </source>
</evidence>
<dbReference type="Gene3D" id="3.40.50.2000">
    <property type="entry name" value="Glycogen Phosphorylase B"/>
    <property type="match status" value="4"/>
</dbReference>
<dbReference type="InterPro" id="IPR004276">
    <property type="entry name" value="GlycoTrans_28_N"/>
</dbReference>
<dbReference type="InterPro" id="IPR010610">
    <property type="entry name" value="EryCIII-like_C"/>
</dbReference>
<evidence type="ECO:0000256" key="1">
    <source>
        <dbReference type="ARBA" id="ARBA00022679"/>
    </source>
</evidence>
<reference evidence="5" key="1">
    <citation type="submission" date="2023-08" db="EMBL/GenBank/DDBJ databases">
        <title>Reference Genome Resource for the Citrus Pathogen Phytophthora citrophthora.</title>
        <authorList>
            <person name="Moller H."/>
            <person name="Coetzee B."/>
            <person name="Rose L.J."/>
            <person name="Van Niekerk J.M."/>
        </authorList>
    </citation>
    <scope>NUCLEOTIDE SEQUENCE</scope>
    <source>
        <strain evidence="5">STE-U-9442</strain>
    </source>
</reference>
<feature type="region of interest" description="Disordered" evidence="2">
    <location>
        <begin position="1"/>
        <end position="47"/>
    </location>
</feature>
<dbReference type="FunFam" id="3.40.50.2000:FF:000009">
    <property type="entry name" value="Sterol 3-beta-glucosyltransferase UGT80A2"/>
    <property type="match status" value="1"/>
</dbReference>